<sequence>MDLGTHRRREGTRPTVEPRVMTAPVCLPFDPAPMQPRWTPPARATDCHCHIFEDFARYPLSPERSYTPVAAGLEDYLGMCKTLGLSRTVQVTASVYGTDNSLTLAVISELGQHRARGVAGIAIDTSWLELERLHAGGMRGVRLSSRRKGYGGVEAIAPLARLIHPFGWHLQLHVADIAEFVGMERLLLHVPVPIVFDHLGCARGGDRLDAPGFRSLLRVLQRRDDAWCKLSSWYRRSNAGPPDYPDMEPFVQALADARPDRLVFGTNWPHPGLFEPDTVPNDGTIMDQFCKWVPDPDVRTRILVDNPELLYGFPAS</sequence>
<name>A0A261S535_9BORD</name>
<gene>
    <name evidence="2" type="ORF">CAL29_24015</name>
</gene>
<dbReference type="InterPro" id="IPR052358">
    <property type="entry name" value="Aro_Compnd_Degr_Hydrolases"/>
</dbReference>
<keyword evidence="3" id="KW-1185">Reference proteome</keyword>
<dbReference type="InterPro" id="IPR006680">
    <property type="entry name" value="Amidohydro-rel"/>
</dbReference>
<reference evidence="3" key="1">
    <citation type="submission" date="2017-05" db="EMBL/GenBank/DDBJ databases">
        <title>Complete and WGS of Bordetella genogroups.</title>
        <authorList>
            <person name="Spilker T."/>
            <person name="Lipuma J."/>
        </authorList>
    </citation>
    <scope>NUCLEOTIDE SEQUENCE [LARGE SCALE GENOMIC DNA]</scope>
    <source>
        <strain evidence="3">AU16122</strain>
    </source>
</reference>
<dbReference type="PANTHER" id="PTHR35563:SF2">
    <property type="entry name" value="BARREL METAL-DEPENDENT HYDROLASE, PUTATIVE (AFU_ORTHOLOGUE AFUA_1G16240)-RELATED"/>
    <property type="match status" value="1"/>
</dbReference>
<evidence type="ECO:0000313" key="3">
    <source>
        <dbReference type="Proteomes" id="UP000216020"/>
    </source>
</evidence>
<dbReference type="SUPFAM" id="SSF51556">
    <property type="entry name" value="Metallo-dependent hydrolases"/>
    <property type="match status" value="1"/>
</dbReference>
<feature type="domain" description="Amidohydrolase-related" evidence="1">
    <location>
        <begin position="46"/>
        <end position="313"/>
    </location>
</feature>
<dbReference type="Proteomes" id="UP000216020">
    <property type="component" value="Unassembled WGS sequence"/>
</dbReference>
<dbReference type="Pfam" id="PF04909">
    <property type="entry name" value="Amidohydro_2"/>
    <property type="match status" value="1"/>
</dbReference>
<dbReference type="OrthoDB" id="9787654at2"/>
<evidence type="ECO:0000259" key="1">
    <source>
        <dbReference type="Pfam" id="PF04909"/>
    </source>
</evidence>
<dbReference type="EMBL" id="NEVM01000005">
    <property type="protein sequence ID" value="OZI32456.1"/>
    <property type="molecule type" value="Genomic_DNA"/>
</dbReference>
<dbReference type="InterPro" id="IPR032466">
    <property type="entry name" value="Metal_Hydrolase"/>
</dbReference>
<proteinExistence type="predicted"/>
<dbReference type="PANTHER" id="PTHR35563">
    <property type="entry name" value="BARREL METAL-DEPENDENT HYDROLASE, PUTATIVE (AFU_ORTHOLOGUE AFUA_1G16240)-RELATED"/>
    <property type="match status" value="1"/>
</dbReference>
<dbReference type="Gene3D" id="3.20.20.140">
    <property type="entry name" value="Metal-dependent hydrolases"/>
    <property type="match status" value="1"/>
</dbReference>
<dbReference type="GO" id="GO:0016787">
    <property type="term" value="F:hydrolase activity"/>
    <property type="evidence" value="ECO:0007669"/>
    <property type="project" value="InterPro"/>
</dbReference>
<comment type="caution">
    <text evidence="2">The sequence shown here is derived from an EMBL/GenBank/DDBJ whole genome shotgun (WGS) entry which is preliminary data.</text>
</comment>
<accession>A0A261S535</accession>
<organism evidence="2 3">
    <name type="scientific">Bordetella genomosp. 10</name>
    <dbReference type="NCBI Taxonomy" id="1416804"/>
    <lineage>
        <taxon>Bacteria</taxon>
        <taxon>Pseudomonadati</taxon>
        <taxon>Pseudomonadota</taxon>
        <taxon>Betaproteobacteria</taxon>
        <taxon>Burkholderiales</taxon>
        <taxon>Alcaligenaceae</taxon>
        <taxon>Bordetella</taxon>
    </lineage>
</organism>
<evidence type="ECO:0000313" key="2">
    <source>
        <dbReference type="EMBL" id="OZI32456.1"/>
    </source>
</evidence>
<dbReference type="AlphaFoldDB" id="A0A261S535"/>
<protein>
    <recommendedName>
        <fullName evidence="1">Amidohydrolase-related domain-containing protein</fullName>
    </recommendedName>
</protein>